<comment type="caution">
    <text evidence="5">The sequence shown here is derived from an EMBL/GenBank/DDBJ whole genome shotgun (WGS) entry which is preliminary data.</text>
</comment>
<dbReference type="GO" id="GO:0016020">
    <property type="term" value="C:membrane"/>
    <property type="evidence" value="ECO:0007669"/>
    <property type="project" value="UniProtKB-SubCell"/>
</dbReference>
<dbReference type="PANTHER" id="PTHR18945">
    <property type="entry name" value="NEUROTRANSMITTER GATED ION CHANNEL"/>
    <property type="match status" value="1"/>
</dbReference>
<dbReference type="Pfam" id="PF02931">
    <property type="entry name" value="Neur_chan_LBD"/>
    <property type="match status" value="1"/>
</dbReference>
<name>A0ABD1D5K7_CULPP</name>
<feature type="domain" description="Neurotransmitter-gated ion-channel ligand-binding" evidence="4">
    <location>
        <begin position="80"/>
        <end position="164"/>
    </location>
</feature>
<evidence type="ECO:0000259" key="4">
    <source>
        <dbReference type="Pfam" id="PF02931"/>
    </source>
</evidence>
<dbReference type="InterPro" id="IPR018000">
    <property type="entry name" value="Neurotransmitter_ion_chnl_CS"/>
</dbReference>
<dbReference type="AlphaFoldDB" id="A0ABD1D5K7"/>
<sequence length="270" mass="29505">MAGSTNRWRPRTAATTALTTGIMKANLFIAINRIIFSSFSSAVFGIGTSFFFWAPPTGSGSSGVEAVIRLTQRNNHGNISELLDNLLRGYDNSIRPDFGGPPAVIEVDIMVRSMGPISEVDMTYSMDCYFRQSWVDRRLEFKGAHDTLALSISMLGRIWKPDTLTIKAGCPMNLADFPMDIQRCPLKFGSFGYTSNDVLYRWNSGRSAVAIAEDMKLSQFDLVDCPAGNVTDRVVHSTASMGAAVLNSAEGDPDAVGLDPNAKLYVCEYL</sequence>
<keyword evidence="2 3" id="KW-0472">Membrane</keyword>
<dbReference type="SUPFAM" id="SSF63712">
    <property type="entry name" value="Nicotinic receptor ligand binding domain-like"/>
    <property type="match status" value="1"/>
</dbReference>
<comment type="subcellular location">
    <subcellularLocation>
        <location evidence="1">Membrane</location>
        <topology evidence="1">Multi-pass membrane protein</topology>
    </subcellularLocation>
</comment>
<evidence type="ECO:0000256" key="3">
    <source>
        <dbReference type="SAM" id="Phobius"/>
    </source>
</evidence>
<reference evidence="5 6" key="1">
    <citation type="submission" date="2024-05" db="EMBL/GenBank/DDBJ databases">
        <title>Culex pipiens pipiens assembly and annotation.</title>
        <authorList>
            <person name="Alout H."/>
            <person name="Durand T."/>
        </authorList>
    </citation>
    <scope>NUCLEOTIDE SEQUENCE [LARGE SCALE GENOMIC DNA]</scope>
    <source>
        <strain evidence="5">HA-2024</strain>
        <tissue evidence="5">Whole body</tissue>
    </source>
</reference>
<gene>
    <name evidence="5" type="ORF">pipiens_011607</name>
</gene>
<dbReference type="Gene3D" id="2.70.170.10">
    <property type="entry name" value="Neurotransmitter-gated ion-channel ligand-binding domain"/>
    <property type="match status" value="2"/>
</dbReference>
<dbReference type="InterPro" id="IPR006201">
    <property type="entry name" value="Neur_channel"/>
</dbReference>
<evidence type="ECO:0000256" key="1">
    <source>
        <dbReference type="ARBA" id="ARBA00004141"/>
    </source>
</evidence>
<evidence type="ECO:0000313" key="5">
    <source>
        <dbReference type="EMBL" id="KAL1394917.1"/>
    </source>
</evidence>
<dbReference type="InterPro" id="IPR036734">
    <property type="entry name" value="Neur_chan_lig-bd_sf"/>
</dbReference>
<feature type="transmembrane region" description="Helical" evidence="3">
    <location>
        <begin position="34"/>
        <end position="54"/>
    </location>
</feature>
<accession>A0ABD1D5K7</accession>
<proteinExistence type="predicted"/>
<organism evidence="5 6">
    <name type="scientific">Culex pipiens pipiens</name>
    <name type="common">Northern house mosquito</name>
    <dbReference type="NCBI Taxonomy" id="38569"/>
    <lineage>
        <taxon>Eukaryota</taxon>
        <taxon>Metazoa</taxon>
        <taxon>Ecdysozoa</taxon>
        <taxon>Arthropoda</taxon>
        <taxon>Hexapoda</taxon>
        <taxon>Insecta</taxon>
        <taxon>Pterygota</taxon>
        <taxon>Neoptera</taxon>
        <taxon>Endopterygota</taxon>
        <taxon>Diptera</taxon>
        <taxon>Nematocera</taxon>
        <taxon>Culicoidea</taxon>
        <taxon>Culicidae</taxon>
        <taxon>Culicinae</taxon>
        <taxon>Culicini</taxon>
        <taxon>Culex</taxon>
        <taxon>Culex</taxon>
    </lineage>
</organism>
<keyword evidence="3" id="KW-0812">Transmembrane</keyword>
<dbReference type="PROSITE" id="PS00236">
    <property type="entry name" value="NEUROTR_ION_CHANNEL"/>
    <property type="match status" value="1"/>
</dbReference>
<dbReference type="EMBL" id="JBEHCU010007385">
    <property type="protein sequence ID" value="KAL1394917.1"/>
    <property type="molecule type" value="Genomic_DNA"/>
</dbReference>
<keyword evidence="3" id="KW-1133">Transmembrane helix</keyword>
<evidence type="ECO:0000313" key="6">
    <source>
        <dbReference type="Proteomes" id="UP001562425"/>
    </source>
</evidence>
<protein>
    <recommendedName>
        <fullName evidence="4">Neurotransmitter-gated ion-channel ligand-binding domain-containing protein</fullName>
    </recommendedName>
</protein>
<dbReference type="InterPro" id="IPR006202">
    <property type="entry name" value="Neur_chan_lig-bd"/>
</dbReference>
<evidence type="ECO:0000256" key="2">
    <source>
        <dbReference type="ARBA" id="ARBA00023136"/>
    </source>
</evidence>
<keyword evidence="6" id="KW-1185">Reference proteome</keyword>
<dbReference type="Proteomes" id="UP001562425">
    <property type="component" value="Unassembled WGS sequence"/>
</dbReference>